<dbReference type="EMBL" id="AXOM01000051">
    <property type="protein sequence ID" value="ESS56279.1"/>
    <property type="molecule type" value="Genomic_DNA"/>
</dbReference>
<reference evidence="1 2" key="1">
    <citation type="journal article" date="2014" name="Genome Announc.">
        <title>Draft Genome Sequence of Enterobacter cloacae Strain S611.</title>
        <authorList>
            <person name="Wang D."/>
            <person name="Han C.S."/>
            <person name="Dichosa A.E."/>
            <person name="Gleasner C.D."/>
            <person name="Johnson S.L."/>
            <person name="Daligault H.E."/>
            <person name="Davenport K.W."/>
            <person name="Li P.E."/>
            <person name="Pierson E.A."/>
            <person name="Pierson L.S.III."/>
        </authorList>
    </citation>
    <scope>NUCLEOTIDE SEQUENCE [LARGE SCALE GENOMIC DNA]</scope>
    <source>
        <strain evidence="1 2">S611</strain>
    </source>
</reference>
<proteinExistence type="predicted"/>
<comment type="caution">
    <text evidence="1">The sequence shown here is derived from an EMBL/GenBank/DDBJ whole genome shotgun (WGS) entry which is preliminary data.</text>
</comment>
<gene>
    <name evidence="1" type="ORF">EDP2_197</name>
</gene>
<organism evidence="1 2">
    <name type="scientific">Enterobacter cloacae S611</name>
    <dbReference type="NCBI Taxonomy" id="1399146"/>
    <lineage>
        <taxon>Bacteria</taxon>
        <taxon>Pseudomonadati</taxon>
        <taxon>Pseudomonadota</taxon>
        <taxon>Gammaproteobacteria</taxon>
        <taxon>Enterobacterales</taxon>
        <taxon>Enterobacteriaceae</taxon>
        <taxon>Enterobacter</taxon>
        <taxon>Enterobacter cloacae complex</taxon>
    </lineage>
</organism>
<accession>A0ABN0Q2Y0</accession>
<name>A0ABN0Q2Y0_ENTCL</name>
<evidence type="ECO:0000313" key="2">
    <source>
        <dbReference type="Proteomes" id="UP000017834"/>
    </source>
</evidence>
<sequence length="218" mass="24659">MIRPGKRDGLNGVIIGLSLVVNAAFAAPASEVEKIIAQGFPAQEQALAETTSALWNEYRREHHVASLIFYAYGVLQQAKHYAAINDFIHAAEYAKTGFFFLDEAVESNDDNLRLHYLRARIDAYLPAKNGRCIIALHDTERLMNATDLFDENMLIPIRYMRYRALIDCGRTHDAAILLKDLRKLGTRVEKYTLLAPGTAPEWDLQELTQVVMPLLKEK</sequence>
<keyword evidence="2" id="KW-1185">Reference proteome</keyword>
<dbReference type="Proteomes" id="UP000017834">
    <property type="component" value="Unassembled WGS sequence"/>
</dbReference>
<evidence type="ECO:0000313" key="1">
    <source>
        <dbReference type="EMBL" id="ESS56279.1"/>
    </source>
</evidence>
<protein>
    <submittedName>
        <fullName evidence="1">Uncharacterized protein</fullName>
    </submittedName>
</protein>